<evidence type="ECO:0000256" key="2">
    <source>
        <dbReference type="ARBA" id="ARBA00022723"/>
    </source>
</evidence>
<organism evidence="5 6">
    <name type="scientific">Simiduia aestuariiviva</name>
    <dbReference type="NCBI Taxonomy" id="1510459"/>
    <lineage>
        <taxon>Bacteria</taxon>
        <taxon>Pseudomonadati</taxon>
        <taxon>Pseudomonadota</taxon>
        <taxon>Gammaproteobacteria</taxon>
        <taxon>Cellvibrionales</taxon>
        <taxon>Cellvibrionaceae</taxon>
        <taxon>Simiduia</taxon>
    </lineage>
</organism>
<evidence type="ECO:0000313" key="6">
    <source>
        <dbReference type="Proteomes" id="UP000559987"/>
    </source>
</evidence>
<dbReference type="GO" id="GO:0016846">
    <property type="term" value="F:carbon-sulfur lyase activity"/>
    <property type="evidence" value="ECO:0007669"/>
    <property type="project" value="InterPro"/>
</dbReference>
<proteinExistence type="inferred from homology"/>
<dbReference type="Proteomes" id="UP000559987">
    <property type="component" value="Unassembled WGS sequence"/>
</dbReference>
<comment type="caution">
    <text evidence="5">The sequence shown here is derived from an EMBL/GenBank/DDBJ whole genome shotgun (WGS) entry which is preliminary data.</text>
</comment>
<dbReference type="SUPFAM" id="SSF51316">
    <property type="entry name" value="Mss4-like"/>
    <property type="match status" value="1"/>
</dbReference>
<evidence type="ECO:0000259" key="4">
    <source>
        <dbReference type="PROSITE" id="PS51891"/>
    </source>
</evidence>
<sequence length="141" mass="15406">MDSYDGNCGCGKVTFSLSLPKLLHQYSPRKCDCDFCVARDIAYLSDPEGLLDIECSEPLDVQRQGSDQAEFVSCPHCKSVIAATFQAREKRVGAVNAALLQARSALGESMVVSPKVLTPAQKVARWQTLWLTVKMPGGARR</sequence>
<dbReference type="GO" id="GO:0046872">
    <property type="term" value="F:metal ion binding"/>
    <property type="evidence" value="ECO:0007669"/>
    <property type="project" value="UniProtKB-KW"/>
</dbReference>
<evidence type="ECO:0000256" key="3">
    <source>
        <dbReference type="ARBA" id="ARBA00022833"/>
    </source>
</evidence>
<dbReference type="PROSITE" id="PS51891">
    <property type="entry name" value="CENP_V_GFA"/>
    <property type="match status" value="1"/>
</dbReference>
<evidence type="ECO:0000256" key="1">
    <source>
        <dbReference type="ARBA" id="ARBA00005495"/>
    </source>
</evidence>
<protein>
    <recommendedName>
        <fullName evidence="4">CENP-V/GFA domain-containing protein</fullName>
    </recommendedName>
</protein>
<name>A0A839UHS7_9GAMM</name>
<reference evidence="5 6" key="1">
    <citation type="submission" date="2020-08" db="EMBL/GenBank/DDBJ databases">
        <title>Genomic Encyclopedia of Type Strains, Phase III (KMG-III): the genomes of soil and plant-associated and newly described type strains.</title>
        <authorList>
            <person name="Whitman W."/>
        </authorList>
    </citation>
    <scope>NUCLEOTIDE SEQUENCE [LARGE SCALE GENOMIC DNA]</scope>
    <source>
        <strain evidence="5 6">CECT 8571</strain>
    </source>
</reference>
<keyword evidence="3" id="KW-0862">Zinc</keyword>
<dbReference type="InterPro" id="IPR011057">
    <property type="entry name" value="Mss4-like_sf"/>
</dbReference>
<accession>A0A839UHS7</accession>
<evidence type="ECO:0000313" key="5">
    <source>
        <dbReference type="EMBL" id="MBB3167033.1"/>
    </source>
</evidence>
<gene>
    <name evidence="5" type="ORF">FHS30_000209</name>
</gene>
<comment type="similarity">
    <text evidence="1">Belongs to the Gfa family.</text>
</comment>
<dbReference type="InterPro" id="IPR006913">
    <property type="entry name" value="CENP-V/GFA"/>
</dbReference>
<dbReference type="RefSeq" id="WP_183907416.1">
    <property type="nucleotide sequence ID" value="NZ_JACHXZ010000001.1"/>
</dbReference>
<feature type="domain" description="CENP-V/GFA" evidence="4">
    <location>
        <begin position="4"/>
        <end position="127"/>
    </location>
</feature>
<dbReference type="Gene3D" id="2.170.150.70">
    <property type="match status" value="1"/>
</dbReference>
<keyword evidence="6" id="KW-1185">Reference proteome</keyword>
<dbReference type="EMBL" id="JACHXZ010000001">
    <property type="protein sequence ID" value="MBB3167033.1"/>
    <property type="molecule type" value="Genomic_DNA"/>
</dbReference>
<dbReference type="AlphaFoldDB" id="A0A839UHS7"/>
<keyword evidence="2" id="KW-0479">Metal-binding</keyword>